<dbReference type="AlphaFoldDB" id="A0A941ERA2"/>
<dbReference type="PANTHER" id="PTHR19288">
    <property type="entry name" value="4-NITROPHENYLPHOSPHATASE-RELATED"/>
    <property type="match status" value="1"/>
</dbReference>
<dbReference type="Pfam" id="PF13344">
    <property type="entry name" value="Hydrolase_6"/>
    <property type="match status" value="1"/>
</dbReference>
<proteinExistence type="inferred from homology"/>
<keyword evidence="6" id="KW-1185">Reference proteome</keyword>
<keyword evidence="5" id="KW-0378">Hydrolase</keyword>
<dbReference type="Gene3D" id="3.40.50.1000">
    <property type="entry name" value="HAD superfamily/HAD-like"/>
    <property type="match status" value="2"/>
</dbReference>
<feature type="binding site" evidence="4">
    <location>
        <position position="218"/>
    </location>
    <ligand>
        <name>Mg(2+)</name>
        <dbReference type="ChEBI" id="CHEBI:18420"/>
    </ligand>
</feature>
<dbReference type="GO" id="GO:0005737">
    <property type="term" value="C:cytoplasm"/>
    <property type="evidence" value="ECO:0007669"/>
    <property type="project" value="TreeGrafter"/>
</dbReference>
<dbReference type="GO" id="GO:0046872">
    <property type="term" value="F:metal ion binding"/>
    <property type="evidence" value="ECO:0007669"/>
    <property type="project" value="UniProtKB-KW"/>
</dbReference>
<gene>
    <name evidence="5" type="ORF">KDL01_27180</name>
</gene>
<feature type="binding site" evidence="4">
    <location>
        <position position="19"/>
    </location>
    <ligand>
        <name>Mg(2+)</name>
        <dbReference type="ChEBI" id="CHEBI:18420"/>
    </ligand>
</feature>
<protein>
    <submittedName>
        <fullName evidence="5">HAD-IIA family hydrolase</fullName>
    </submittedName>
</protein>
<feature type="binding site" evidence="4">
    <location>
        <position position="21"/>
    </location>
    <ligand>
        <name>Mg(2+)</name>
        <dbReference type="ChEBI" id="CHEBI:18420"/>
    </ligand>
</feature>
<dbReference type="InterPro" id="IPR006357">
    <property type="entry name" value="HAD-SF_hydro_IIA"/>
</dbReference>
<accession>A0A941ERA2</accession>
<keyword evidence="4" id="KW-0460">Magnesium</keyword>
<feature type="active site" description="Proton donor" evidence="2">
    <location>
        <position position="21"/>
    </location>
</feature>
<dbReference type="Proteomes" id="UP000675781">
    <property type="component" value="Unassembled WGS sequence"/>
</dbReference>
<sequence>MTQDSTLPLARRYDTALLDLDGVVYRGADAVPHAVSALLEAAEMGMHLAYVTNNASRTPDAVAEHLVALGLPATPQDVVTAAQAVARMIAEAVPAGAKVLMVGGEGLRVALEERGLVPVTSADDAPAAAVQGYRPDTSWAELAEIAYAVQRGVPWFAANTDLTMPTARGIAPGNGALVTAVAKACPGQWPQVAGKPEIALHRETMLRTKAERPLVVGDRLDTDIEGANRAGVDSLLVLTGVTTREQAEAADGPHRATYVADDLRALLKPQA</sequence>
<evidence type="ECO:0000313" key="5">
    <source>
        <dbReference type="EMBL" id="MBR7836990.1"/>
    </source>
</evidence>
<name>A0A941ERA2_9ACTN</name>
<evidence type="ECO:0000256" key="1">
    <source>
        <dbReference type="PIRNR" id="PIRNR000915"/>
    </source>
</evidence>
<feature type="binding site" evidence="3">
    <location>
        <position position="195"/>
    </location>
    <ligand>
        <name>substrate</name>
    </ligand>
</feature>
<evidence type="ECO:0000256" key="3">
    <source>
        <dbReference type="PIRSR" id="PIRSR000915-2"/>
    </source>
</evidence>
<comment type="cofactor">
    <cofactor evidence="4">
        <name>Mg(2+)</name>
        <dbReference type="ChEBI" id="CHEBI:18420"/>
    </cofactor>
    <text evidence="4">Divalent metal ions. Mg(2+) is the most effective.</text>
</comment>
<comment type="similarity">
    <text evidence="1">Belongs to the HAD-like hydrolase superfamily.</text>
</comment>
<dbReference type="PANTHER" id="PTHR19288:SF95">
    <property type="entry name" value="D-GLYCEROL 3-PHOSPHATE PHOSPHATASE"/>
    <property type="match status" value="1"/>
</dbReference>
<dbReference type="PIRSF" id="PIRSF000915">
    <property type="entry name" value="PGP-type_phosphatase"/>
    <property type="match status" value="1"/>
</dbReference>
<evidence type="ECO:0000256" key="2">
    <source>
        <dbReference type="PIRSR" id="PIRSR000915-1"/>
    </source>
</evidence>
<evidence type="ECO:0000256" key="4">
    <source>
        <dbReference type="PIRSR" id="PIRSR000915-3"/>
    </source>
</evidence>
<comment type="caution">
    <text evidence="5">The sequence shown here is derived from an EMBL/GenBank/DDBJ whole genome shotgun (WGS) entry which is preliminary data.</text>
</comment>
<dbReference type="Pfam" id="PF13242">
    <property type="entry name" value="Hydrolase_like"/>
    <property type="match status" value="1"/>
</dbReference>
<organism evidence="5 6">
    <name type="scientific">Actinospica durhamensis</name>
    <dbReference type="NCBI Taxonomy" id="1508375"/>
    <lineage>
        <taxon>Bacteria</taxon>
        <taxon>Bacillati</taxon>
        <taxon>Actinomycetota</taxon>
        <taxon>Actinomycetes</taxon>
        <taxon>Catenulisporales</taxon>
        <taxon>Actinospicaceae</taxon>
        <taxon>Actinospica</taxon>
    </lineage>
</organism>
<dbReference type="SUPFAM" id="SSF56784">
    <property type="entry name" value="HAD-like"/>
    <property type="match status" value="1"/>
</dbReference>
<dbReference type="GO" id="GO:0016791">
    <property type="term" value="F:phosphatase activity"/>
    <property type="evidence" value="ECO:0007669"/>
    <property type="project" value="TreeGrafter"/>
</dbReference>
<dbReference type="InterPro" id="IPR036412">
    <property type="entry name" value="HAD-like_sf"/>
</dbReference>
<feature type="active site" description="Nucleophile" evidence="2">
    <location>
        <position position="19"/>
    </location>
</feature>
<dbReference type="NCBIfam" id="TIGR01460">
    <property type="entry name" value="HAD-SF-IIA"/>
    <property type="match status" value="1"/>
</dbReference>
<evidence type="ECO:0000313" key="6">
    <source>
        <dbReference type="Proteomes" id="UP000675781"/>
    </source>
</evidence>
<dbReference type="EMBL" id="JAGSOG010000174">
    <property type="protein sequence ID" value="MBR7836990.1"/>
    <property type="molecule type" value="Genomic_DNA"/>
</dbReference>
<keyword evidence="4" id="KW-0479">Metal-binding</keyword>
<dbReference type="InterPro" id="IPR023214">
    <property type="entry name" value="HAD_sf"/>
</dbReference>
<reference evidence="5" key="1">
    <citation type="submission" date="2021-04" db="EMBL/GenBank/DDBJ databases">
        <title>Genome based classification of Actinospica acidithermotolerans sp. nov., an actinobacterium isolated from an Indonesian hot spring.</title>
        <authorList>
            <person name="Kusuma A.B."/>
            <person name="Putra K.E."/>
            <person name="Nafisah S."/>
            <person name="Loh J."/>
            <person name="Nouioui I."/>
            <person name="Goodfellow M."/>
        </authorList>
    </citation>
    <scope>NUCLEOTIDE SEQUENCE</scope>
    <source>
        <strain evidence="5">CSCA 57</strain>
    </source>
</reference>